<dbReference type="InterPro" id="IPR013216">
    <property type="entry name" value="Methyltransf_11"/>
</dbReference>
<keyword evidence="6" id="KW-1185">Reference proteome</keyword>
<dbReference type="PANTHER" id="PTHR44942:SF4">
    <property type="entry name" value="METHYLTRANSFERASE TYPE 11 DOMAIN-CONTAINING PROTEIN"/>
    <property type="match status" value="1"/>
</dbReference>
<dbReference type="GO" id="GO:0032259">
    <property type="term" value="P:methylation"/>
    <property type="evidence" value="ECO:0007669"/>
    <property type="project" value="UniProtKB-KW"/>
</dbReference>
<evidence type="ECO:0000256" key="3">
    <source>
        <dbReference type="ARBA" id="ARBA00022679"/>
    </source>
</evidence>
<keyword evidence="3" id="KW-0808">Transferase</keyword>
<reference evidence="5 6" key="1">
    <citation type="journal article" date="2021" name="Genome Biol. Evol.">
        <title>Complete Genome Sequencing of a Novel Gloeobacter Species from a Waterfall Cave in Mexico.</title>
        <authorList>
            <person name="Saw J.H."/>
            <person name="Cardona T."/>
            <person name="Montejano G."/>
        </authorList>
    </citation>
    <scope>NUCLEOTIDE SEQUENCE [LARGE SCALE GENOMIC DNA]</scope>
    <source>
        <strain evidence="5">MG652769</strain>
    </source>
</reference>
<evidence type="ECO:0000313" key="6">
    <source>
        <dbReference type="Proteomes" id="UP001054846"/>
    </source>
</evidence>
<evidence type="ECO:0000313" key="5">
    <source>
        <dbReference type="EMBL" id="UFP96659.1"/>
    </source>
</evidence>
<dbReference type="CDD" id="cd02440">
    <property type="entry name" value="AdoMet_MTases"/>
    <property type="match status" value="1"/>
</dbReference>
<evidence type="ECO:0000256" key="2">
    <source>
        <dbReference type="ARBA" id="ARBA00022603"/>
    </source>
</evidence>
<evidence type="ECO:0000256" key="1">
    <source>
        <dbReference type="ARBA" id="ARBA00008361"/>
    </source>
</evidence>
<dbReference type="Pfam" id="PF08241">
    <property type="entry name" value="Methyltransf_11"/>
    <property type="match status" value="1"/>
</dbReference>
<dbReference type="InterPro" id="IPR029063">
    <property type="entry name" value="SAM-dependent_MTases_sf"/>
</dbReference>
<dbReference type="InterPro" id="IPR051052">
    <property type="entry name" value="Diverse_substrate_MTase"/>
</dbReference>
<dbReference type="PANTHER" id="PTHR44942">
    <property type="entry name" value="METHYLTRANSF_11 DOMAIN-CONTAINING PROTEIN"/>
    <property type="match status" value="1"/>
</dbReference>
<dbReference type="RefSeq" id="WP_230843933.1">
    <property type="nucleotide sequence ID" value="NZ_CP063845.1"/>
</dbReference>
<dbReference type="EMBL" id="CP063845">
    <property type="protein sequence ID" value="UFP96659.1"/>
    <property type="molecule type" value="Genomic_DNA"/>
</dbReference>
<sequence>MPQDETPGFSLHRLQPLERFSDRADDYARYRPSYPAAALDAIFAGLTTPIAAADIGAGTGISSRLLAERGAIVTAIEPNQAMRAAAIPHAGVVFRAGSAERTGLADACQHLLTCFQSFHWFEPVPCLAEFARILRAGGRLALVWNDRDERDGFTADYSALIRRVSSHHPATRRTDRKQSEAILTLLDGSGHFANTRTHAFASRQPLDLEALIGRVRSSSYIPLDEPVQTSLSADLKALHARWADASGLVYLVYRTQVFLCERR</sequence>
<accession>A0ABY3PT17</accession>
<organism evidence="5 6">
    <name type="scientific">Gloeobacter morelensis MG652769</name>
    <dbReference type="NCBI Taxonomy" id="2781736"/>
    <lineage>
        <taxon>Bacteria</taxon>
        <taxon>Bacillati</taxon>
        <taxon>Cyanobacteriota</taxon>
        <taxon>Cyanophyceae</taxon>
        <taxon>Gloeobacterales</taxon>
        <taxon>Gloeobacteraceae</taxon>
        <taxon>Gloeobacter</taxon>
        <taxon>Gloeobacter morelensis</taxon>
    </lineage>
</organism>
<proteinExistence type="inferred from homology"/>
<comment type="similarity">
    <text evidence="1">Belongs to the methyltransferase superfamily.</text>
</comment>
<name>A0ABY3PT17_9CYAN</name>
<dbReference type="SUPFAM" id="SSF53335">
    <property type="entry name" value="S-adenosyl-L-methionine-dependent methyltransferases"/>
    <property type="match status" value="1"/>
</dbReference>
<dbReference type="Proteomes" id="UP001054846">
    <property type="component" value="Chromosome"/>
</dbReference>
<dbReference type="Gene3D" id="3.40.50.150">
    <property type="entry name" value="Vaccinia Virus protein VP39"/>
    <property type="match status" value="1"/>
</dbReference>
<dbReference type="GO" id="GO:0008168">
    <property type="term" value="F:methyltransferase activity"/>
    <property type="evidence" value="ECO:0007669"/>
    <property type="project" value="UniProtKB-KW"/>
</dbReference>
<protein>
    <submittedName>
        <fullName evidence="5">Methyltransferase domain-containing protein</fullName>
    </submittedName>
</protein>
<keyword evidence="2 5" id="KW-0489">Methyltransferase</keyword>
<evidence type="ECO:0000259" key="4">
    <source>
        <dbReference type="Pfam" id="PF08241"/>
    </source>
</evidence>
<gene>
    <name evidence="5" type="ORF">ISF26_10800</name>
</gene>
<feature type="domain" description="Methyltransferase type 11" evidence="4">
    <location>
        <begin position="54"/>
        <end position="141"/>
    </location>
</feature>